<sequence length="28" mass="3224">MELFTFCELSVLIKESIKKTFASNICMP</sequence>
<evidence type="ECO:0000313" key="1">
    <source>
        <dbReference type="EMBL" id="JAH31378.1"/>
    </source>
</evidence>
<proteinExistence type="predicted"/>
<reference evidence="1" key="1">
    <citation type="submission" date="2014-11" db="EMBL/GenBank/DDBJ databases">
        <authorList>
            <person name="Amaro Gonzalez C."/>
        </authorList>
    </citation>
    <scope>NUCLEOTIDE SEQUENCE</scope>
</reference>
<protein>
    <submittedName>
        <fullName evidence="1">Uncharacterized protein</fullName>
    </submittedName>
</protein>
<accession>A0A0E9RSY4</accession>
<name>A0A0E9RSY4_ANGAN</name>
<organism evidence="1">
    <name type="scientific">Anguilla anguilla</name>
    <name type="common">European freshwater eel</name>
    <name type="synonym">Muraena anguilla</name>
    <dbReference type="NCBI Taxonomy" id="7936"/>
    <lineage>
        <taxon>Eukaryota</taxon>
        <taxon>Metazoa</taxon>
        <taxon>Chordata</taxon>
        <taxon>Craniata</taxon>
        <taxon>Vertebrata</taxon>
        <taxon>Euteleostomi</taxon>
        <taxon>Actinopterygii</taxon>
        <taxon>Neopterygii</taxon>
        <taxon>Teleostei</taxon>
        <taxon>Anguilliformes</taxon>
        <taxon>Anguillidae</taxon>
        <taxon>Anguilla</taxon>
    </lineage>
</organism>
<dbReference type="AlphaFoldDB" id="A0A0E9RSY4"/>
<reference evidence="1" key="2">
    <citation type="journal article" date="2015" name="Fish Shellfish Immunol.">
        <title>Early steps in the European eel (Anguilla anguilla)-Vibrio vulnificus interaction in the gills: Role of the RtxA13 toxin.</title>
        <authorList>
            <person name="Callol A."/>
            <person name="Pajuelo D."/>
            <person name="Ebbesson L."/>
            <person name="Teles M."/>
            <person name="MacKenzie S."/>
            <person name="Amaro C."/>
        </authorList>
    </citation>
    <scope>NUCLEOTIDE SEQUENCE</scope>
</reference>
<dbReference type="EMBL" id="GBXM01077199">
    <property type="protein sequence ID" value="JAH31378.1"/>
    <property type="molecule type" value="Transcribed_RNA"/>
</dbReference>